<feature type="domain" description="Putative T7SS secretion signal" evidence="1">
    <location>
        <begin position="4"/>
        <end position="167"/>
    </location>
</feature>
<accession>A0A918UGF7</accession>
<gene>
    <name evidence="2" type="ORF">GCM10010365_23910</name>
</gene>
<sequence>MLRGIEWAGGKAADGLDAVGLEGAAEGVRDGSEWTADKLGADVAERQLGQTEDPKEIIHGDAEKLTDRAEHLRDFFKAFDRLGTGMKGLDVHGWEGEAGGAFRAEFEPQPKFWLSAADACEEAAKALVQYASTVQWAQGQAKEAVALFKQAKAASEKAVADYNATADE</sequence>
<name>A0A918UGF7_9ACTN</name>
<dbReference type="InterPro" id="IPR049082">
    <property type="entry name" value="T7SS_signal"/>
</dbReference>
<dbReference type="AlphaFoldDB" id="A0A918UGF7"/>
<reference evidence="2" key="1">
    <citation type="journal article" date="2014" name="Int. J. Syst. Evol. Microbiol.">
        <title>Complete genome sequence of Corynebacterium casei LMG S-19264T (=DSM 44701T), isolated from a smear-ripened cheese.</title>
        <authorList>
            <consortium name="US DOE Joint Genome Institute (JGI-PGF)"/>
            <person name="Walter F."/>
            <person name="Albersmeier A."/>
            <person name="Kalinowski J."/>
            <person name="Ruckert C."/>
        </authorList>
    </citation>
    <scope>NUCLEOTIDE SEQUENCE</scope>
    <source>
        <strain evidence="2">JCM 4815</strain>
    </source>
</reference>
<dbReference type="Proteomes" id="UP000622166">
    <property type="component" value="Unassembled WGS sequence"/>
</dbReference>
<dbReference type="EMBL" id="BMVW01000003">
    <property type="protein sequence ID" value="GGZ04198.1"/>
    <property type="molecule type" value="Genomic_DNA"/>
</dbReference>
<evidence type="ECO:0000313" key="2">
    <source>
        <dbReference type="EMBL" id="GGZ04198.1"/>
    </source>
</evidence>
<comment type="caution">
    <text evidence="2">The sequence shown here is derived from an EMBL/GenBank/DDBJ whole genome shotgun (WGS) entry which is preliminary data.</text>
</comment>
<reference evidence="2" key="2">
    <citation type="submission" date="2020-09" db="EMBL/GenBank/DDBJ databases">
        <authorList>
            <person name="Sun Q."/>
            <person name="Ohkuma M."/>
        </authorList>
    </citation>
    <scope>NUCLEOTIDE SEQUENCE</scope>
    <source>
        <strain evidence="2">JCM 4815</strain>
    </source>
</reference>
<keyword evidence="3" id="KW-1185">Reference proteome</keyword>
<protein>
    <recommendedName>
        <fullName evidence="1">Putative T7SS secretion signal domain-containing protein</fullName>
    </recommendedName>
</protein>
<organism evidence="2 3">
    <name type="scientific">Streptomyces poonensis</name>
    <dbReference type="NCBI Taxonomy" id="68255"/>
    <lineage>
        <taxon>Bacteria</taxon>
        <taxon>Bacillati</taxon>
        <taxon>Actinomycetota</taxon>
        <taxon>Actinomycetes</taxon>
        <taxon>Kitasatosporales</taxon>
        <taxon>Streptomycetaceae</taxon>
        <taxon>Streptomyces</taxon>
    </lineage>
</organism>
<dbReference type="Pfam" id="PF21725">
    <property type="entry name" value="T7SS_signal"/>
    <property type="match status" value="1"/>
</dbReference>
<evidence type="ECO:0000313" key="3">
    <source>
        <dbReference type="Proteomes" id="UP000622166"/>
    </source>
</evidence>
<proteinExistence type="predicted"/>
<evidence type="ECO:0000259" key="1">
    <source>
        <dbReference type="Pfam" id="PF21725"/>
    </source>
</evidence>